<accession>A0A1Y2MT21</accession>
<dbReference type="Gene3D" id="3.10.105.10">
    <property type="entry name" value="Dipeptide-binding Protein, Domain 3"/>
    <property type="match status" value="1"/>
</dbReference>
<keyword evidence="1 2" id="KW-0732">Signal</keyword>
<dbReference type="PROSITE" id="PS51257">
    <property type="entry name" value="PROKAR_LIPOPROTEIN"/>
    <property type="match status" value="1"/>
</dbReference>
<protein>
    <submittedName>
        <fullName evidence="4">Glutathione-binding protein GsiB</fullName>
    </submittedName>
</protein>
<dbReference type="Gene3D" id="3.40.190.10">
    <property type="entry name" value="Periplasmic binding protein-like II"/>
    <property type="match status" value="1"/>
</dbReference>
<dbReference type="Proteomes" id="UP000194360">
    <property type="component" value="Unassembled WGS sequence"/>
</dbReference>
<organism evidence="4 5">
    <name type="scientific">Pseudonocardia autotrophica</name>
    <name type="common">Amycolata autotrophica</name>
    <name type="synonym">Nocardia autotrophica</name>
    <dbReference type="NCBI Taxonomy" id="2074"/>
    <lineage>
        <taxon>Bacteria</taxon>
        <taxon>Bacillati</taxon>
        <taxon>Actinomycetota</taxon>
        <taxon>Actinomycetes</taxon>
        <taxon>Pseudonocardiales</taxon>
        <taxon>Pseudonocardiaceae</taxon>
        <taxon>Pseudonocardia</taxon>
    </lineage>
</organism>
<dbReference type="SUPFAM" id="SSF53850">
    <property type="entry name" value="Periplasmic binding protein-like II"/>
    <property type="match status" value="1"/>
</dbReference>
<dbReference type="GO" id="GO:0015833">
    <property type="term" value="P:peptide transport"/>
    <property type="evidence" value="ECO:0007669"/>
    <property type="project" value="TreeGrafter"/>
</dbReference>
<feature type="chain" id="PRO_5038807037" evidence="2">
    <location>
        <begin position="29"/>
        <end position="505"/>
    </location>
</feature>
<sequence length="505" mass="54498">MPRIAHPSRIRRLLPGVALALVTAVSLAGCAAGPPASRSADGEITIALGTSPTNLDFTRSAGVAIPQALLYNVYEGLVKIDDDARVVPLLAESWTAAPDGLSYTFRLREGVRFSDGSPMTADDVAFSFDRLDEWTTASARSLSAIAGTRVLSPREVVVELSEPDNDLLRNLAGPGGAIFTPGAVDELATTAVGTGPYRVEGYTQSFEMRLVAHDDHWAGPPQARRLTLSYYSDPTAQINALLSGSADAVVGLTAPQLLGQLDDDPEFAVTEGTTTGEVVLAMNNATAPFDDERVRRAIRHAVDDDAVREVAADGRGSAITSMVPPTDPWYDDRPDPYPHDPERARELLAEAGQSGTEVGFTVPNLPQYVAAAQVVQSDLTRVGLTVDLRIREFPAVWLDEVFGRKDYQLAIINHAEPRDIGQFSNPDYYFGYRDPVADDLLDQARTGPADEYTGRMRAYAERISDRAAAGFLYLTPWLTAHREDVTGLPVNSTSESIDLTRAARG</sequence>
<dbReference type="InterPro" id="IPR030678">
    <property type="entry name" value="Peptide/Ni-bd"/>
</dbReference>
<evidence type="ECO:0000313" key="4">
    <source>
        <dbReference type="EMBL" id="OSY38365.1"/>
    </source>
</evidence>
<feature type="domain" description="Solute-binding protein family 5" evidence="3">
    <location>
        <begin position="86"/>
        <end position="411"/>
    </location>
</feature>
<reference evidence="4 5" key="1">
    <citation type="submission" date="2016-09" db="EMBL/GenBank/DDBJ databases">
        <title>Pseudonocardia autotrophica DSM535, a candidate organism with high potential of specific P450 cytochromes.</title>
        <authorList>
            <person name="Grumaz C."/>
            <person name="Vainshtein Y."/>
            <person name="Kirstahler P."/>
            <person name="Sohn K."/>
        </authorList>
    </citation>
    <scope>NUCLEOTIDE SEQUENCE [LARGE SCALE GENOMIC DNA]</scope>
    <source>
        <strain evidence="4 5">DSM 535</strain>
    </source>
</reference>
<dbReference type="CDD" id="cd08494">
    <property type="entry name" value="PBP2_NikA_DppA_OppA_like_6"/>
    <property type="match status" value="1"/>
</dbReference>
<dbReference type="GO" id="GO:1904680">
    <property type="term" value="F:peptide transmembrane transporter activity"/>
    <property type="evidence" value="ECO:0007669"/>
    <property type="project" value="TreeGrafter"/>
</dbReference>
<keyword evidence="5" id="KW-1185">Reference proteome</keyword>
<dbReference type="Gene3D" id="3.90.76.10">
    <property type="entry name" value="Dipeptide-binding Protein, Domain 1"/>
    <property type="match status" value="1"/>
</dbReference>
<dbReference type="PANTHER" id="PTHR30290:SF38">
    <property type="entry name" value="D,D-DIPEPTIDE-BINDING PERIPLASMIC PROTEIN DDPA-RELATED"/>
    <property type="match status" value="1"/>
</dbReference>
<dbReference type="AlphaFoldDB" id="A0A1Y2MT21"/>
<proteinExistence type="predicted"/>
<evidence type="ECO:0000259" key="3">
    <source>
        <dbReference type="Pfam" id="PF00496"/>
    </source>
</evidence>
<evidence type="ECO:0000313" key="5">
    <source>
        <dbReference type="Proteomes" id="UP000194360"/>
    </source>
</evidence>
<evidence type="ECO:0000256" key="2">
    <source>
        <dbReference type="SAM" id="SignalP"/>
    </source>
</evidence>
<dbReference type="Pfam" id="PF00496">
    <property type="entry name" value="SBP_bac_5"/>
    <property type="match status" value="1"/>
</dbReference>
<dbReference type="STRING" id="2074.BG845_04126"/>
<feature type="signal peptide" evidence="2">
    <location>
        <begin position="1"/>
        <end position="28"/>
    </location>
</feature>
<dbReference type="GO" id="GO:0043190">
    <property type="term" value="C:ATP-binding cassette (ABC) transporter complex"/>
    <property type="evidence" value="ECO:0007669"/>
    <property type="project" value="InterPro"/>
</dbReference>
<gene>
    <name evidence="4" type="primary">gsiB_7</name>
    <name evidence="4" type="ORF">BG845_04126</name>
</gene>
<dbReference type="InterPro" id="IPR039424">
    <property type="entry name" value="SBP_5"/>
</dbReference>
<dbReference type="PIRSF" id="PIRSF002741">
    <property type="entry name" value="MppA"/>
    <property type="match status" value="1"/>
</dbReference>
<evidence type="ECO:0000256" key="1">
    <source>
        <dbReference type="ARBA" id="ARBA00022729"/>
    </source>
</evidence>
<dbReference type="InterPro" id="IPR000914">
    <property type="entry name" value="SBP_5_dom"/>
</dbReference>
<dbReference type="GO" id="GO:0042597">
    <property type="term" value="C:periplasmic space"/>
    <property type="evidence" value="ECO:0007669"/>
    <property type="project" value="UniProtKB-ARBA"/>
</dbReference>
<dbReference type="EMBL" id="MIGB01000023">
    <property type="protein sequence ID" value="OSY38365.1"/>
    <property type="molecule type" value="Genomic_DNA"/>
</dbReference>
<dbReference type="PANTHER" id="PTHR30290">
    <property type="entry name" value="PERIPLASMIC BINDING COMPONENT OF ABC TRANSPORTER"/>
    <property type="match status" value="1"/>
</dbReference>
<name>A0A1Y2MT21_PSEAH</name>
<comment type="caution">
    <text evidence="4">The sequence shown here is derived from an EMBL/GenBank/DDBJ whole genome shotgun (WGS) entry which is preliminary data.</text>
</comment>